<evidence type="ECO:0000313" key="2">
    <source>
        <dbReference type="EMBL" id="QBM87537.1"/>
    </source>
</evidence>
<evidence type="ECO:0000256" key="1">
    <source>
        <dbReference type="SAM" id="SignalP"/>
    </source>
</evidence>
<dbReference type="Proteomes" id="UP000292447">
    <property type="component" value="Chromosome II"/>
</dbReference>
<accession>A0A4P6XJR2</accession>
<evidence type="ECO:0000313" key="3">
    <source>
        <dbReference type="Proteomes" id="UP000292447"/>
    </source>
</evidence>
<keyword evidence="1" id="KW-0732">Signal</keyword>
<proteinExistence type="predicted"/>
<sequence length="156" mass="18566">MAHTDNRTHKNFQQISIMHLLFWLLLLLPAFAYDTNHVGYLFISQLNDTKSHINLRIYGNKLYISDNRSRFDYDVRGFVALSGTSRYLGVERGKLKLLHRPFTGFRLEPKEELVHSRAFLYNGEENFELCDDYLIRFHSNCRGSQRVKITFRDRLY</sequence>
<keyword evidence="3" id="KW-1185">Reference proteome</keyword>
<organism evidence="2 3">
    <name type="scientific">Metschnikowia aff. pulcherrima</name>
    <dbReference type="NCBI Taxonomy" id="2163413"/>
    <lineage>
        <taxon>Eukaryota</taxon>
        <taxon>Fungi</taxon>
        <taxon>Dikarya</taxon>
        <taxon>Ascomycota</taxon>
        <taxon>Saccharomycotina</taxon>
        <taxon>Pichiomycetes</taxon>
        <taxon>Metschnikowiaceae</taxon>
        <taxon>Metschnikowia</taxon>
    </lineage>
</organism>
<feature type="chain" id="PRO_5020530819" evidence="1">
    <location>
        <begin position="33"/>
        <end position="156"/>
    </location>
</feature>
<dbReference type="EMBL" id="CP034457">
    <property type="protein sequence ID" value="QBM87537.1"/>
    <property type="molecule type" value="Genomic_DNA"/>
</dbReference>
<gene>
    <name evidence="2" type="ORF">METSCH_B07430</name>
</gene>
<feature type="signal peptide" evidence="1">
    <location>
        <begin position="1"/>
        <end position="32"/>
    </location>
</feature>
<reference evidence="3" key="1">
    <citation type="submission" date="2019-03" db="EMBL/GenBank/DDBJ databases">
        <title>Snf2 controls pulcherriminic acid biosynthesis and connects pigmentation and antifungal activity of the yeast Metschnikowia pulcherrima.</title>
        <authorList>
            <person name="Gore-Lloyd D."/>
            <person name="Sumann I."/>
            <person name="Brachmann A.O."/>
            <person name="Schneeberger K."/>
            <person name="Ortiz-Merino R.A."/>
            <person name="Moreno-Beltran M."/>
            <person name="Schlaefli M."/>
            <person name="Kirner P."/>
            <person name="Santos Kron A."/>
            <person name="Wolfe K.H."/>
            <person name="Piel J."/>
            <person name="Ahrens C.H."/>
            <person name="Henk D."/>
            <person name="Freimoser F.M."/>
        </authorList>
    </citation>
    <scope>NUCLEOTIDE SEQUENCE [LARGE SCALE GENOMIC DNA]</scope>
    <source>
        <strain evidence="3">APC 1.2</strain>
    </source>
</reference>
<name>A0A4P6XJR2_9ASCO</name>
<dbReference type="AlphaFoldDB" id="A0A4P6XJR2"/>
<protein>
    <submittedName>
        <fullName evidence="2">Uncharacterized protein</fullName>
    </submittedName>
</protein>